<name>A0ABV7MB59_9PROT</name>
<reference evidence="3" key="1">
    <citation type="journal article" date="2019" name="Int. J. Syst. Evol. Microbiol.">
        <title>The Global Catalogue of Microorganisms (GCM) 10K type strain sequencing project: providing services to taxonomists for standard genome sequencing and annotation.</title>
        <authorList>
            <consortium name="The Broad Institute Genomics Platform"/>
            <consortium name="The Broad Institute Genome Sequencing Center for Infectious Disease"/>
            <person name="Wu L."/>
            <person name="Ma J."/>
        </authorList>
    </citation>
    <scope>NUCLEOTIDE SEQUENCE [LARGE SCALE GENOMIC DNA]</scope>
    <source>
        <strain evidence="3">KCTC 22245</strain>
    </source>
</reference>
<evidence type="ECO:0000259" key="1">
    <source>
        <dbReference type="Pfam" id="PF13649"/>
    </source>
</evidence>
<accession>A0ABV7MB59</accession>
<dbReference type="SUPFAM" id="SSF53335">
    <property type="entry name" value="S-adenosyl-L-methionine-dependent methyltransferases"/>
    <property type="match status" value="1"/>
</dbReference>
<protein>
    <submittedName>
        <fullName evidence="2">Class I SAM-dependent methyltransferase</fullName>
        <ecNumber evidence="2">2.1.-.-</ecNumber>
    </submittedName>
</protein>
<dbReference type="Gene3D" id="3.40.50.150">
    <property type="entry name" value="Vaccinia Virus protein VP39"/>
    <property type="match status" value="1"/>
</dbReference>
<dbReference type="EMBL" id="JBHRVA010000002">
    <property type="protein sequence ID" value="MFC3302698.1"/>
    <property type="molecule type" value="Genomic_DNA"/>
</dbReference>
<sequence>MGLVGTIERRMREAQYRAATTAKVGWFSTFYVMGRHIVGPLTKPGEVPKPSKTPAPSLATMRAAFGQLFDDEWADIDRGVYRMPREFRERPDPFRSLSNARDYLREARAVAKRAHTPGGGVEVRERTSDDLPNYYRQNFHFQSDGWLSERSAKVYDTQVEVLFTGSADAMRRRALPFIAEEIRRLVREGRAESDIHFADVACGTGRLLSDVVDNFPDLSISAVDLSEPYLGEARRAAEGARNARFIGAPAEKLPFADGSVDILTTVYLFHELPPKVRREVAAEIARVLKPGGLYVHLDSVQYGDTSMDALLEGFPAAFHEPYYDSYCKEQLAELFGEAGLEPDGQRVGFLSKASAFRKR</sequence>
<dbReference type="Pfam" id="PF13649">
    <property type="entry name" value="Methyltransf_25"/>
    <property type="match status" value="1"/>
</dbReference>
<comment type="caution">
    <text evidence="2">The sequence shown here is derived from an EMBL/GenBank/DDBJ whole genome shotgun (WGS) entry which is preliminary data.</text>
</comment>
<dbReference type="CDD" id="cd02440">
    <property type="entry name" value="AdoMet_MTases"/>
    <property type="match status" value="1"/>
</dbReference>
<dbReference type="PANTHER" id="PTHR43591:SF110">
    <property type="entry name" value="RHODANESE DOMAIN-CONTAINING PROTEIN"/>
    <property type="match status" value="1"/>
</dbReference>
<proteinExistence type="predicted"/>
<dbReference type="InterPro" id="IPR041698">
    <property type="entry name" value="Methyltransf_25"/>
</dbReference>
<evidence type="ECO:0000313" key="2">
    <source>
        <dbReference type="EMBL" id="MFC3302698.1"/>
    </source>
</evidence>
<dbReference type="GO" id="GO:0032259">
    <property type="term" value="P:methylation"/>
    <property type="evidence" value="ECO:0007669"/>
    <property type="project" value="UniProtKB-KW"/>
</dbReference>
<dbReference type="RefSeq" id="WP_189571293.1">
    <property type="nucleotide sequence ID" value="NZ_BMXU01000001.1"/>
</dbReference>
<organism evidence="2 3">
    <name type="scientific">Parvularcula lutaonensis</name>
    <dbReference type="NCBI Taxonomy" id="491923"/>
    <lineage>
        <taxon>Bacteria</taxon>
        <taxon>Pseudomonadati</taxon>
        <taxon>Pseudomonadota</taxon>
        <taxon>Alphaproteobacteria</taxon>
        <taxon>Parvularculales</taxon>
        <taxon>Parvularculaceae</taxon>
        <taxon>Parvularcula</taxon>
    </lineage>
</organism>
<keyword evidence="2" id="KW-0808">Transferase</keyword>
<dbReference type="PANTHER" id="PTHR43591">
    <property type="entry name" value="METHYLTRANSFERASE"/>
    <property type="match status" value="1"/>
</dbReference>
<keyword evidence="3" id="KW-1185">Reference proteome</keyword>
<evidence type="ECO:0000313" key="3">
    <source>
        <dbReference type="Proteomes" id="UP001595607"/>
    </source>
</evidence>
<dbReference type="GO" id="GO:0008168">
    <property type="term" value="F:methyltransferase activity"/>
    <property type="evidence" value="ECO:0007669"/>
    <property type="project" value="UniProtKB-KW"/>
</dbReference>
<dbReference type="Proteomes" id="UP001595607">
    <property type="component" value="Unassembled WGS sequence"/>
</dbReference>
<gene>
    <name evidence="2" type="ORF">ACFONP_08130</name>
</gene>
<dbReference type="EC" id="2.1.-.-" evidence="2"/>
<feature type="domain" description="Methyltransferase" evidence="1">
    <location>
        <begin position="199"/>
        <end position="292"/>
    </location>
</feature>
<dbReference type="InterPro" id="IPR029063">
    <property type="entry name" value="SAM-dependent_MTases_sf"/>
</dbReference>
<keyword evidence="2" id="KW-0489">Methyltransferase</keyword>